<dbReference type="Proteomes" id="UP000464787">
    <property type="component" value="Chromosome"/>
</dbReference>
<gene>
    <name evidence="3" type="ORF">GT347_12440</name>
</gene>
<organism evidence="3 4">
    <name type="scientific">Xylophilus rhododendri</name>
    <dbReference type="NCBI Taxonomy" id="2697032"/>
    <lineage>
        <taxon>Bacteria</taxon>
        <taxon>Pseudomonadati</taxon>
        <taxon>Pseudomonadota</taxon>
        <taxon>Betaproteobacteria</taxon>
        <taxon>Burkholderiales</taxon>
        <taxon>Xylophilus</taxon>
    </lineage>
</organism>
<dbReference type="GO" id="GO:0000160">
    <property type="term" value="P:phosphorelay signal transduction system"/>
    <property type="evidence" value="ECO:0007669"/>
    <property type="project" value="InterPro"/>
</dbReference>
<dbReference type="InterPro" id="IPR051015">
    <property type="entry name" value="EvgA-like"/>
</dbReference>
<dbReference type="SUPFAM" id="SSF52172">
    <property type="entry name" value="CheY-like"/>
    <property type="match status" value="1"/>
</dbReference>
<dbReference type="KEGG" id="xyk:GT347_12440"/>
<dbReference type="SMART" id="SM00448">
    <property type="entry name" value="REC"/>
    <property type="match status" value="1"/>
</dbReference>
<evidence type="ECO:0000259" key="2">
    <source>
        <dbReference type="PROSITE" id="PS50110"/>
    </source>
</evidence>
<evidence type="ECO:0000313" key="4">
    <source>
        <dbReference type="Proteomes" id="UP000464787"/>
    </source>
</evidence>
<dbReference type="InterPro" id="IPR011006">
    <property type="entry name" value="CheY-like_superfamily"/>
</dbReference>
<proteinExistence type="predicted"/>
<accession>A0A857J6L8</accession>
<dbReference type="PANTHER" id="PTHR45566">
    <property type="entry name" value="HTH-TYPE TRANSCRIPTIONAL REGULATOR YHJB-RELATED"/>
    <property type="match status" value="1"/>
</dbReference>
<reference evidence="3 4" key="1">
    <citation type="submission" date="2020-01" db="EMBL/GenBank/DDBJ databases">
        <title>Genome sequencing of strain KACC 21265.</title>
        <authorList>
            <person name="Heo J."/>
            <person name="Kim S.-J."/>
            <person name="Kim J.-S."/>
            <person name="Hong S.-B."/>
            <person name="Kwon S.-W."/>
        </authorList>
    </citation>
    <scope>NUCLEOTIDE SEQUENCE [LARGE SCALE GENOMIC DNA]</scope>
    <source>
        <strain evidence="3 4">KACC 21265</strain>
    </source>
</reference>
<dbReference type="RefSeq" id="WP_160552246.1">
    <property type="nucleotide sequence ID" value="NZ_CP047650.1"/>
</dbReference>
<dbReference type="PANTHER" id="PTHR45566:SF1">
    <property type="entry name" value="HTH-TYPE TRANSCRIPTIONAL REGULATOR YHJB-RELATED"/>
    <property type="match status" value="1"/>
</dbReference>
<dbReference type="AlphaFoldDB" id="A0A857J6L8"/>
<evidence type="ECO:0000256" key="1">
    <source>
        <dbReference type="PROSITE-ProRule" id="PRU00169"/>
    </source>
</evidence>
<dbReference type="Gene3D" id="3.40.50.2300">
    <property type="match status" value="1"/>
</dbReference>
<feature type="modified residue" description="4-aspartylphosphate" evidence="1">
    <location>
        <position position="55"/>
    </location>
</feature>
<keyword evidence="1" id="KW-0597">Phosphoprotein</keyword>
<dbReference type="Pfam" id="PF00072">
    <property type="entry name" value="Response_reg"/>
    <property type="match status" value="1"/>
</dbReference>
<dbReference type="PROSITE" id="PS50110">
    <property type="entry name" value="RESPONSE_REGULATORY"/>
    <property type="match status" value="1"/>
</dbReference>
<protein>
    <submittedName>
        <fullName evidence="3">Response regulator</fullName>
    </submittedName>
</protein>
<dbReference type="EMBL" id="CP047650">
    <property type="protein sequence ID" value="QHI98729.1"/>
    <property type="molecule type" value="Genomic_DNA"/>
</dbReference>
<dbReference type="InterPro" id="IPR001789">
    <property type="entry name" value="Sig_transdc_resp-reg_receiver"/>
</dbReference>
<keyword evidence="4" id="KW-1185">Reference proteome</keyword>
<name>A0A857J6L8_9BURK</name>
<evidence type="ECO:0000313" key="3">
    <source>
        <dbReference type="EMBL" id="QHI98729.1"/>
    </source>
</evidence>
<feature type="domain" description="Response regulatory" evidence="2">
    <location>
        <begin position="3"/>
        <end position="121"/>
    </location>
</feature>
<sequence length="125" mass="13752">MLSAFLVEDNPLIRENLSAALTELAPVQMLGWAAGEEAARQWFAAHDDWHLAIVDLFLEDGNGLGVLRALQARDEPRQHVVVLTNYATPDIRKRCTDLGADAVFDKSSEIEALAQYCDELAQASS</sequence>